<dbReference type="SUPFAM" id="SSF53474">
    <property type="entry name" value="alpha/beta-Hydrolases"/>
    <property type="match status" value="1"/>
</dbReference>
<evidence type="ECO:0000256" key="2">
    <source>
        <dbReference type="SAM" id="MobiDB-lite"/>
    </source>
</evidence>
<dbReference type="InterPro" id="IPR022742">
    <property type="entry name" value="Hydrolase_4"/>
</dbReference>
<dbReference type="PANTHER" id="PTHR22946:SF9">
    <property type="entry name" value="POLYKETIDE TRANSFERASE AF380"/>
    <property type="match status" value="1"/>
</dbReference>
<reference evidence="4" key="1">
    <citation type="submission" date="2019-03" db="EMBL/GenBank/DDBJ databases">
        <authorList>
            <person name="Hao L."/>
        </authorList>
    </citation>
    <scope>NUCLEOTIDE SEQUENCE</scope>
</reference>
<dbReference type="AlphaFoldDB" id="A0A485M0U9"/>
<evidence type="ECO:0000256" key="1">
    <source>
        <dbReference type="ARBA" id="ARBA00022801"/>
    </source>
</evidence>
<dbReference type="PANTHER" id="PTHR22946">
    <property type="entry name" value="DIENELACTONE HYDROLASE DOMAIN-CONTAINING PROTEIN-RELATED"/>
    <property type="match status" value="1"/>
</dbReference>
<protein>
    <submittedName>
        <fullName evidence="4">Tropinesterase</fullName>
        <ecNumber evidence="4">3.1.1.10</ecNumber>
    </submittedName>
</protein>
<dbReference type="GO" id="GO:0050357">
    <property type="term" value="F:tropinesterase activity"/>
    <property type="evidence" value="ECO:0007669"/>
    <property type="project" value="UniProtKB-EC"/>
</dbReference>
<evidence type="ECO:0000313" key="4">
    <source>
        <dbReference type="EMBL" id="VFU14770.1"/>
    </source>
</evidence>
<accession>A0A485M0U9</accession>
<gene>
    <name evidence="4" type="ORF">SCFA_310003</name>
</gene>
<dbReference type="Gene3D" id="3.40.50.1820">
    <property type="entry name" value="alpha/beta hydrolase"/>
    <property type="match status" value="1"/>
</dbReference>
<dbReference type="EC" id="3.1.1.10" evidence="4"/>
<proteinExistence type="predicted"/>
<sequence>MPVQPSARERVRVFPLNVRISQERIEFQSLGQPIAGVLFLPGDGGLFPALVISHGYMDFKENYFELCGYLAQRGVASLVMDMHGHGESGGERYHIHLDEWIADIRAAMDVLQAHPSIDPEGLGAFGLSSGGTAVLEAALVDSRIRALITLDATVRPLLSVPERIGMGLLSTLGRIKRFLTGRDLRVSLVREVGKVEAAHDPEVNEQWRSNPRVVEMWSSFPFPGSEASVYVDTLTRVHRITVPTLVLHGAQDRVDSPQTAHMLFDALTCPKELHIIEGNGHLGHLDRNKGMVMELTAGWALSRLKGSGRPSGECASSSSRKRSME</sequence>
<evidence type="ECO:0000259" key="3">
    <source>
        <dbReference type="Pfam" id="PF12146"/>
    </source>
</evidence>
<dbReference type="InterPro" id="IPR029058">
    <property type="entry name" value="AB_hydrolase_fold"/>
</dbReference>
<dbReference type="InterPro" id="IPR050261">
    <property type="entry name" value="FrsA_esterase"/>
</dbReference>
<dbReference type="EMBL" id="CAADRM010000094">
    <property type="protein sequence ID" value="VFU14770.1"/>
    <property type="molecule type" value="Genomic_DNA"/>
</dbReference>
<feature type="domain" description="Serine aminopeptidase S33" evidence="3">
    <location>
        <begin position="49"/>
        <end position="286"/>
    </location>
</feature>
<dbReference type="Pfam" id="PF12146">
    <property type="entry name" value="Hydrolase_4"/>
    <property type="match status" value="1"/>
</dbReference>
<name>A0A485M0U9_9ZZZZ</name>
<feature type="region of interest" description="Disordered" evidence="2">
    <location>
        <begin position="306"/>
        <end position="325"/>
    </location>
</feature>
<organism evidence="4">
    <name type="scientific">anaerobic digester metagenome</name>
    <dbReference type="NCBI Taxonomy" id="1263854"/>
    <lineage>
        <taxon>unclassified sequences</taxon>
        <taxon>metagenomes</taxon>
        <taxon>ecological metagenomes</taxon>
    </lineage>
</organism>
<keyword evidence="1 4" id="KW-0378">Hydrolase</keyword>